<evidence type="ECO:0000256" key="5">
    <source>
        <dbReference type="ARBA" id="ARBA00022723"/>
    </source>
</evidence>
<feature type="signal peptide" evidence="11">
    <location>
        <begin position="1"/>
        <end position="15"/>
    </location>
</feature>
<organism evidence="12">
    <name type="scientific">Dichomitus squalens</name>
    <dbReference type="NCBI Taxonomy" id="114155"/>
    <lineage>
        <taxon>Eukaryota</taxon>
        <taxon>Fungi</taxon>
        <taxon>Dikarya</taxon>
        <taxon>Basidiomycota</taxon>
        <taxon>Agaricomycotina</taxon>
        <taxon>Agaricomycetes</taxon>
        <taxon>Polyporales</taxon>
        <taxon>Polyporaceae</taxon>
        <taxon>Dichomitus</taxon>
    </lineage>
</organism>
<dbReference type="InterPro" id="IPR036396">
    <property type="entry name" value="Cyt_P450_sf"/>
</dbReference>
<dbReference type="Proteomes" id="UP000292957">
    <property type="component" value="Unassembled WGS sequence"/>
</dbReference>
<dbReference type="Gene3D" id="1.10.630.10">
    <property type="entry name" value="Cytochrome P450"/>
    <property type="match status" value="1"/>
</dbReference>
<name>A0A4Q9N289_9APHY</name>
<keyword evidence="5 9" id="KW-0479">Metal-binding</keyword>
<dbReference type="PROSITE" id="PS00086">
    <property type="entry name" value="CYTOCHROME_P450"/>
    <property type="match status" value="1"/>
</dbReference>
<evidence type="ECO:0000256" key="9">
    <source>
        <dbReference type="PIRSR" id="PIRSR602401-1"/>
    </source>
</evidence>
<dbReference type="GO" id="GO:0020037">
    <property type="term" value="F:heme binding"/>
    <property type="evidence" value="ECO:0007669"/>
    <property type="project" value="InterPro"/>
</dbReference>
<dbReference type="SUPFAM" id="SSF48264">
    <property type="entry name" value="Cytochrome P450"/>
    <property type="match status" value="1"/>
</dbReference>
<evidence type="ECO:0000256" key="11">
    <source>
        <dbReference type="SAM" id="SignalP"/>
    </source>
</evidence>
<dbReference type="PRINTS" id="PR00463">
    <property type="entry name" value="EP450I"/>
</dbReference>
<accession>A0A4Q9N289</accession>
<gene>
    <name evidence="12" type="ORF">BD311DRAFT_835818</name>
</gene>
<dbReference type="GO" id="GO:0005506">
    <property type="term" value="F:iron ion binding"/>
    <property type="evidence" value="ECO:0007669"/>
    <property type="project" value="InterPro"/>
</dbReference>
<evidence type="ECO:0000256" key="6">
    <source>
        <dbReference type="ARBA" id="ARBA00023002"/>
    </source>
</evidence>
<sequence>MQLLVLVLLFALAAAIRIVFRRRYRSLSHIRGPPSPSWLFGHDIATVRQQEVGELDFKWVKEYGATWRIASHLGVRSVRYVVVQAMQHIFHKSGYNYAKRRDHTEVTKMFTGPGIISAQGEVHQRHRKIMNPAFSAPQLRSFLTLFQDIGTKMCDKWKTEVLDSSSGTVAVNKWLARTTLDIIGEAAFAYDYGALDERNDRLSSVYNNIFLKTSLHPSKWLVFWRSMWNYFPDSLLRYVQYTPTAEHRHMRHMTRVFHEVSSEVLDELTGGISDEDGKKDVMSILVKANSSEDPKTQLDYVEMTAQMQSLTFAGHETTASTLSWMLWELAKHPEYQAKMREEIRATRAAVLARGETRFTIDDLDSMTSVMNAIKETLRFHPIVFGLWREAVHDDVIPLSEPIVSATGEVIDSIPVRAGQWISCSFCAYNRLPQVWGADADTWNPDRFLHIDLTKQVRVGVFANLMTFSAGIRGCIGWRFSVIEMQALAAELLERFEFGLPEEHYEIMRVPAGLMIPLVKDKLELGAVMPLRVSLVH</sequence>
<keyword evidence="11" id="KW-0732">Signal</keyword>
<dbReference type="InterPro" id="IPR002401">
    <property type="entry name" value="Cyt_P450_E_grp-I"/>
</dbReference>
<keyword evidence="8 10" id="KW-0503">Monooxygenase</keyword>
<dbReference type="PANTHER" id="PTHR24305">
    <property type="entry name" value="CYTOCHROME P450"/>
    <property type="match status" value="1"/>
</dbReference>
<keyword evidence="6 10" id="KW-0560">Oxidoreductase</keyword>
<reference evidence="12" key="1">
    <citation type="submission" date="2019-01" db="EMBL/GenBank/DDBJ databases">
        <title>Draft genome sequences of three monokaryotic isolates of the white-rot basidiomycete fungus Dichomitus squalens.</title>
        <authorList>
            <consortium name="DOE Joint Genome Institute"/>
            <person name="Lopez S.C."/>
            <person name="Andreopoulos B."/>
            <person name="Pangilinan J."/>
            <person name="Lipzen A."/>
            <person name="Riley R."/>
            <person name="Ahrendt S."/>
            <person name="Ng V."/>
            <person name="Barry K."/>
            <person name="Daum C."/>
            <person name="Grigoriev I.V."/>
            <person name="Hilden K.S."/>
            <person name="Makela M.R."/>
            <person name="de Vries R.P."/>
        </authorList>
    </citation>
    <scope>NUCLEOTIDE SEQUENCE [LARGE SCALE GENOMIC DNA]</scope>
    <source>
        <strain evidence="12">OM18370.1</strain>
    </source>
</reference>
<dbReference type="PRINTS" id="PR00385">
    <property type="entry name" value="P450"/>
</dbReference>
<comment type="pathway">
    <text evidence="2">Secondary metabolite biosynthesis.</text>
</comment>
<evidence type="ECO:0000256" key="8">
    <source>
        <dbReference type="ARBA" id="ARBA00023033"/>
    </source>
</evidence>
<dbReference type="InterPro" id="IPR050121">
    <property type="entry name" value="Cytochrome_P450_monoxygenase"/>
</dbReference>
<evidence type="ECO:0000313" key="12">
    <source>
        <dbReference type="EMBL" id="TBU34609.1"/>
    </source>
</evidence>
<proteinExistence type="inferred from homology"/>
<protein>
    <submittedName>
        <fullName evidence="12">Cytochrome P450</fullName>
    </submittedName>
</protein>
<dbReference type="InterPro" id="IPR001128">
    <property type="entry name" value="Cyt_P450"/>
</dbReference>
<dbReference type="PANTHER" id="PTHR24305:SF166">
    <property type="entry name" value="CYTOCHROME P450 12A4, MITOCHONDRIAL-RELATED"/>
    <property type="match status" value="1"/>
</dbReference>
<comment type="cofactor">
    <cofactor evidence="1 9">
        <name>heme</name>
        <dbReference type="ChEBI" id="CHEBI:30413"/>
    </cofactor>
</comment>
<dbReference type="Pfam" id="PF00067">
    <property type="entry name" value="p450"/>
    <property type="match status" value="1"/>
</dbReference>
<dbReference type="EMBL" id="ML143388">
    <property type="protein sequence ID" value="TBU34609.1"/>
    <property type="molecule type" value="Genomic_DNA"/>
</dbReference>
<evidence type="ECO:0000256" key="4">
    <source>
        <dbReference type="ARBA" id="ARBA00022617"/>
    </source>
</evidence>
<evidence type="ECO:0000256" key="1">
    <source>
        <dbReference type="ARBA" id="ARBA00001971"/>
    </source>
</evidence>
<evidence type="ECO:0000256" key="7">
    <source>
        <dbReference type="ARBA" id="ARBA00023004"/>
    </source>
</evidence>
<dbReference type="GO" id="GO:0016705">
    <property type="term" value="F:oxidoreductase activity, acting on paired donors, with incorporation or reduction of molecular oxygen"/>
    <property type="evidence" value="ECO:0007669"/>
    <property type="project" value="InterPro"/>
</dbReference>
<dbReference type="InterPro" id="IPR017972">
    <property type="entry name" value="Cyt_P450_CS"/>
</dbReference>
<comment type="similarity">
    <text evidence="3 10">Belongs to the cytochrome P450 family.</text>
</comment>
<feature type="chain" id="PRO_5020315721" evidence="11">
    <location>
        <begin position="16"/>
        <end position="536"/>
    </location>
</feature>
<dbReference type="AlphaFoldDB" id="A0A4Q9N289"/>
<evidence type="ECO:0000256" key="2">
    <source>
        <dbReference type="ARBA" id="ARBA00005179"/>
    </source>
</evidence>
<keyword evidence="7 9" id="KW-0408">Iron</keyword>
<dbReference type="OrthoDB" id="1470350at2759"/>
<evidence type="ECO:0000256" key="3">
    <source>
        <dbReference type="ARBA" id="ARBA00010617"/>
    </source>
</evidence>
<dbReference type="GO" id="GO:0004497">
    <property type="term" value="F:monooxygenase activity"/>
    <property type="evidence" value="ECO:0007669"/>
    <property type="project" value="UniProtKB-KW"/>
</dbReference>
<feature type="binding site" description="axial binding residue" evidence="9">
    <location>
        <position position="474"/>
    </location>
    <ligand>
        <name>heme</name>
        <dbReference type="ChEBI" id="CHEBI:30413"/>
    </ligand>
    <ligandPart>
        <name>Fe</name>
        <dbReference type="ChEBI" id="CHEBI:18248"/>
    </ligandPart>
</feature>
<keyword evidence="4 9" id="KW-0349">Heme</keyword>
<evidence type="ECO:0000256" key="10">
    <source>
        <dbReference type="RuleBase" id="RU000461"/>
    </source>
</evidence>